<gene>
    <name evidence="9" type="ORF">PECUL_23A021539</name>
</gene>
<evidence type="ECO:0000256" key="3">
    <source>
        <dbReference type="ARBA" id="ARBA00022475"/>
    </source>
</evidence>
<evidence type="ECO:0000313" key="9">
    <source>
        <dbReference type="EMBL" id="CAH2246632.1"/>
    </source>
</evidence>
<evidence type="ECO:0000256" key="2">
    <source>
        <dbReference type="ARBA" id="ARBA00022427"/>
    </source>
</evidence>
<evidence type="ECO:0000256" key="8">
    <source>
        <dbReference type="RuleBase" id="RU060637"/>
    </source>
</evidence>
<dbReference type="EMBL" id="OW240913">
    <property type="protein sequence ID" value="CAH2246632.1"/>
    <property type="molecule type" value="Genomic_DNA"/>
</dbReference>
<feature type="transmembrane region" description="Helical" evidence="8">
    <location>
        <begin position="73"/>
        <end position="95"/>
    </location>
</feature>
<name>A0AAD1RAH3_PELCU</name>
<keyword evidence="7 8" id="KW-0472">Membrane</keyword>
<comment type="subcellular location">
    <subcellularLocation>
        <location evidence="8">Cell junction</location>
        <location evidence="8">Tight junction</location>
    </subcellularLocation>
    <subcellularLocation>
        <location evidence="8">Cell membrane</location>
        <topology evidence="8">Multi-pass membrane protein</topology>
    </subcellularLocation>
</comment>
<dbReference type="Pfam" id="PF00822">
    <property type="entry name" value="PMP22_Claudin"/>
    <property type="match status" value="1"/>
</dbReference>
<comment type="function">
    <text evidence="8">Claudins function as major constituents of the tight junction complexes that regulate the permeability of epithelia.</text>
</comment>
<dbReference type="InterPro" id="IPR017974">
    <property type="entry name" value="Claudin_CS"/>
</dbReference>
<dbReference type="AlphaFoldDB" id="A0AAD1RAH3"/>
<dbReference type="GO" id="GO:0005886">
    <property type="term" value="C:plasma membrane"/>
    <property type="evidence" value="ECO:0007669"/>
    <property type="project" value="UniProtKB-SubCell"/>
</dbReference>
<evidence type="ECO:0000256" key="1">
    <source>
        <dbReference type="ARBA" id="ARBA00008295"/>
    </source>
</evidence>
<evidence type="ECO:0000313" key="10">
    <source>
        <dbReference type="Proteomes" id="UP001295444"/>
    </source>
</evidence>
<keyword evidence="3 8" id="KW-1003">Cell membrane</keyword>
<dbReference type="Proteomes" id="UP001295444">
    <property type="component" value="Chromosome 02"/>
</dbReference>
<dbReference type="InterPro" id="IPR006187">
    <property type="entry name" value="Claudin"/>
</dbReference>
<sequence>MSAALQIVGFLMALAGTLIIAVSLAGDRWKTSTQHGNVITSSVVYENLWKSCSEQSTGIFSCKSFDSMLSLQAFVQACRALMIISIILGLIACILSLFGLKCIKVGSSDEYAKGKIALGGGLIFITAGLCCLVAVSWYAARVTAQFFDPLYLGTKYEMGSALYIGWAGSFLAVLGGSFLCCSFKKKPKSTKKGGYKYNYPAPDNDFTQFKERKDTSVASKAYV</sequence>
<proteinExistence type="inferred from homology"/>
<keyword evidence="5 8" id="KW-0965">Cell junction</keyword>
<dbReference type="GO" id="GO:0005923">
    <property type="term" value="C:bicellular tight junction"/>
    <property type="evidence" value="ECO:0007669"/>
    <property type="project" value="UniProtKB-SubCell"/>
</dbReference>
<evidence type="ECO:0000256" key="4">
    <source>
        <dbReference type="ARBA" id="ARBA00022692"/>
    </source>
</evidence>
<keyword evidence="6 8" id="KW-1133">Transmembrane helix</keyword>
<dbReference type="FunFam" id="1.20.140.150:FF:000001">
    <property type="entry name" value="Claudin"/>
    <property type="match status" value="1"/>
</dbReference>
<comment type="similarity">
    <text evidence="1 8">Belongs to the claudin family.</text>
</comment>
<dbReference type="InterPro" id="IPR004031">
    <property type="entry name" value="PMP22/EMP/MP20/Claudin"/>
</dbReference>
<evidence type="ECO:0000256" key="5">
    <source>
        <dbReference type="ARBA" id="ARBA00022949"/>
    </source>
</evidence>
<keyword evidence="4 8" id="KW-0812">Transmembrane</keyword>
<accession>A0AAD1RAH3</accession>
<protein>
    <recommendedName>
        <fullName evidence="8">Claudin</fullName>
    </recommendedName>
</protein>
<feature type="transmembrane region" description="Helical" evidence="8">
    <location>
        <begin position="160"/>
        <end position="183"/>
    </location>
</feature>
<feature type="transmembrane region" description="Helical" evidence="8">
    <location>
        <begin position="116"/>
        <end position="140"/>
    </location>
</feature>
<feature type="transmembrane region" description="Helical" evidence="8">
    <location>
        <begin position="7"/>
        <end position="26"/>
    </location>
</feature>
<evidence type="ECO:0000256" key="6">
    <source>
        <dbReference type="ARBA" id="ARBA00022989"/>
    </source>
</evidence>
<dbReference type="Gene3D" id="1.20.140.150">
    <property type="match status" value="1"/>
</dbReference>
<evidence type="ECO:0000256" key="7">
    <source>
        <dbReference type="ARBA" id="ARBA00023136"/>
    </source>
</evidence>
<dbReference type="PRINTS" id="PR01077">
    <property type="entry name" value="CLAUDIN"/>
</dbReference>
<dbReference type="PROSITE" id="PS01346">
    <property type="entry name" value="CLAUDIN"/>
    <property type="match status" value="1"/>
</dbReference>
<dbReference type="GO" id="GO:0005198">
    <property type="term" value="F:structural molecule activity"/>
    <property type="evidence" value="ECO:0007669"/>
    <property type="project" value="InterPro"/>
</dbReference>
<dbReference type="PANTHER" id="PTHR12002">
    <property type="entry name" value="CLAUDIN"/>
    <property type="match status" value="1"/>
</dbReference>
<keyword evidence="2 8" id="KW-0796">Tight junction</keyword>
<keyword evidence="10" id="KW-1185">Reference proteome</keyword>
<organism evidence="9 10">
    <name type="scientific">Pelobates cultripes</name>
    <name type="common">Western spadefoot toad</name>
    <dbReference type="NCBI Taxonomy" id="61616"/>
    <lineage>
        <taxon>Eukaryota</taxon>
        <taxon>Metazoa</taxon>
        <taxon>Chordata</taxon>
        <taxon>Craniata</taxon>
        <taxon>Vertebrata</taxon>
        <taxon>Euteleostomi</taxon>
        <taxon>Amphibia</taxon>
        <taxon>Batrachia</taxon>
        <taxon>Anura</taxon>
        <taxon>Pelobatoidea</taxon>
        <taxon>Pelobatidae</taxon>
        <taxon>Pelobates</taxon>
    </lineage>
</organism>
<reference evidence="9" key="1">
    <citation type="submission" date="2022-03" db="EMBL/GenBank/DDBJ databases">
        <authorList>
            <person name="Alioto T."/>
            <person name="Alioto T."/>
            <person name="Gomez Garrido J."/>
        </authorList>
    </citation>
    <scope>NUCLEOTIDE SEQUENCE</scope>
</reference>